<dbReference type="PANTHER" id="PTHR43685:SF2">
    <property type="entry name" value="GLYCOSYLTRANSFERASE 2-LIKE DOMAIN-CONTAINING PROTEIN"/>
    <property type="match status" value="1"/>
</dbReference>
<dbReference type="SUPFAM" id="SSF53448">
    <property type="entry name" value="Nucleotide-diphospho-sugar transferases"/>
    <property type="match status" value="1"/>
</dbReference>
<feature type="domain" description="Glycosyltransferase 2-like" evidence="1">
    <location>
        <begin position="22"/>
        <end position="177"/>
    </location>
</feature>
<proteinExistence type="predicted"/>
<gene>
    <name evidence="2" type="ORF">AVDCRST_MAG83-769</name>
</gene>
<dbReference type="InterPro" id="IPR001173">
    <property type="entry name" value="Glyco_trans_2-like"/>
</dbReference>
<accession>A0A6J4HJ57</accession>
<organism evidence="2">
    <name type="scientific">uncultured Arthrobacter sp</name>
    <dbReference type="NCBI Taxonomy" id="114050"/>
    <lineage>
        <taxon>Bacteria</taxon>
        <taxon>Bacillati</taxon>
        <taxon>Actinomycetota</taxon>
        <taxon>Actinomycetes</taxon>
        <taxon>Micrococcales</taxon>
        <taxon>Micrococcaceae</taxon>
        <taxon>Arthrobacter</taxon>
        <taxon>environmental samples</taxon>
    </lineage>
</organism>
<dbReference type="Pfam" id="PF00535">
    <property type="entry name" value="Glycos_transf_2"/>
    <property type="match status" value="1"/>
</dbReference>
<dbReference type="GO" id="GO:0016740">
    <property type="term" value="F:transferase activity"/>
    <property type="evidence" value="ECO:0007669"/>
    <property type="project" value="UniProtKB-KW"/>
</dbReference>
<reference evidence="2" key="1">
    <citation type="submission" date="2020-02" db="EMBL/GenBank/DDBJ databases">
        <authorList>
            <person name="Meier V. D."/>
        </authorList>
    </citation>
    <scope>NUCLEOTIDE SEQUENCE</scope>
    <source>
        <strain evidence="2">AVDCRST_MAG83</strain>
    </source>
</reference>
<name>A0A6J4HJ57_9MICC</name>
<dbReference type="AlphaFoldDB" id="A0A6J4HJ57"/>
<dbReference type="CDD" id="cd00761">
    <property type="entry name" value="Glyco_tranf_GTA_type"/>
    <property type="match status" value="1"/>
</dbReference>
<evidence type="ECO:0000313" key="2">
    <source>
        <dbReference type="EMBL" id="CAA9224588.1"/>
    </source>
</evidence>
<dbReference type="EMBL" id="CADCTE010000052">
    <property type="protein sequence ID" value="CAA9224588.1"/>
    <property type="molecule type" value="Genomic_DNA"/>
</dbReference>
<dbReference type="InterPro" id="IPR050834">
    <property type="entry name" value="Glycosyltransf_2"/>
</dbReference>
<protein>
    <submittedName>
        <fullName evidence="2">Glycosyl transferase, family 2</fullName>
    </submittedName>
</protein>
<keyword evidence="2" id="KW-0808">Transferase</keyword>
<dbReference type="PANTHER" id="PTHR43685">
    <property type="entry name" value="GLYCOSYLTRANSFERASE"/>
    <property type="match status" value="1"/>
</dbReference>
<dbReference type="InterPro" id="IPR029044">
    <property type="entry name" value="Nucleotide-diphossugar_trans"/>
</dbReference>
<sequence>MGREPQFLDAPTLVLPAPHVGVVLATHRRPQLMRRALASILEQDYPGAITVLVVHDKCDPDESLALEGDRRQVLPVANSRTPGLAGARNTGILGLTTDFVAFCDDDDTWFPEKLTRQIAALQDNPEAEFCSTAMSVDYSGTASVRLAGKAEVTYEDLLRSRMAMVHSSSFVIRRDALLSTIGLVDEEIPNSMCEDWDLLLRAARRKPILHIDSPLVRVFWGGSSYFYEQWEVKNRAHLWMLEHHPDILRSSVGKSRVFGQLAFGHAALGNRREAFRWAGRSLRSNWREPRAVLALGVAAGAVSDRRVVDRLQRHGHGI</sequence>
<evidence type="ECO:0000259" key="1">
    <source>
        <dbReference type="Pfam" id="PF00535"/>
    </source>
</evidence>
<dbReference type="RefSeq" id="WP_294565121.1">
    <property type="nucleotide sequence ID" value="NZ_CADCTE010000052.1"/>
</dbReference>
<dbReference type="Gene3D" id="3.90.550.10">
    <property type="entry name" value="Spore Coat Polysaccharide Biosynthesis Protein SpsA, Chain A"/>
    <property type="match status" value="1"/>
</dbReference>